<dbReference type="RefSeq" id="WP_086489524.1">
    <property type="nucleotide sequence ID" value="NZ_MSLT01000023.1"/>
</dbReference>
<dbReference type="EMBL" id="MSLT01000023">
    <property type="protein sequence ID" value="OUD12565.1"/>
    <property type="molecule type" value="Genomic_DNA"/>
</dbReference>
<sequence length="248" mass="26838">MLTIAVINQKGGVGKTTTALNLAHALALMGHSIAAIDLDPQGHLSAALGVHDTTLAGIDVALLEETPLVVQPARPHLQLAVAGARLAEVEQRALPRDRLQKVIHHAFSGDAEPTAVFIDSPPSSGFLVVSALAAADTILIPVSGDYLALHGLSSLMATLQNFEVTLNKKIPFWIVLTRYQQRRRLAREVQAQLAAYFPGRVLATPIRESVALAESPSFGKTIFEYRKQSLGAKDYRRLAEDLLQRRTC</sequence>
<evidence type="ECO:0000259" key="1">
    <source>
        <dbReference type="Pfam" id="PF13614"/>
    </source>
</evidence>
<keyword evidence="3" id="KW-1185">Reference proteome</keyword>
<dbReference type="CDD" id="cd02042">
    <property type="entry name" value="ParAB_family"/>
    <property type="match status" value="1"/>
</dbReference>
<dbReference type="Gene3D" id="3.40.50.300">
    <property type="entry name" value="P-loop containing nucleotide triphosphate hydrolases"/>
    <property type="match status" value="1"/>
</dbReference>
<evidence type="ECO:0000313" key="2">
    <source>
        <dbReference type="EMBL" id="OUD12565.1"/>
    </source>
</evidence>
<dbReference type="AlphaFoldDB" id="A0A251X5D9"/>
<dbReference type="OrthoDB" id="9815116at2"/>
<feature type="domain" description="AAA" evidence="1">
    <location>
        <begin position="3"/>
        <end position="170"/>
    </location>
</feature>
<proteinExistence type="predicted"/>
<dbReference type="InterPro" id="IPR050678">
    <property type="entry name" value="DNA_Partitioning_ATPase"/>
</dbReference>
<dbReference type="InterPro" id="IPR025669">
    <property type="entry name" value="AAA_dom"/>
</dbReference>
<gene>
    <name evidence="2" type="ORF">TPSD3_15895</name>
</gene>
<name>A0A251X5D9_9GAMM</name>
<dbReference type="SUPFAM" id="SSF52540">
    <property type="entry name" value="P-loop containing nucleoside triphosphate hydrolases"/>
    <property type="match status" value="1"/>
</dbReference>
<accession>A0A251X5D9</accession>
<dbReference type="PIRSF" id="PIRSF009320">
    <property type="entry name" value="Nuc_binding_HP_1000"/>
    <property type="match status" value="1"/>
</dbReference>
<evidence type="ECO:0000313" key="3">
    <source>
        <dbReference type="Proteomes" id="UP000194798"/>
    </source>
</evidence>
<protein>
    <recommendedName>
        <fullName evidence="1">AAA domain-containing protein</fullName>
    </recommendedName>
</protein>
<dbReference type="Pfam" id="PF13614">
    <property type="entry name" value="AAA_31"/>
    <property type="match status" value="1"/>
</dbReference>
<dbReference type="Proteomes" id="UP000194798">
    <property type="component" value="Unassembled WGS sequence"/>
</dbReference>
<dbReference type="InterPro" id="IPR027417">
    <property type="entry name" value="P-loop_NTPase"/>
</dbReference>
<reference evidence="2 3" key="1">
    <citation type="submission" date="2016-12" db="EMBL/GenBank/DDBJ databases">
        <title>Thioflexothrix psekupsii D3 genome sequencing and assembly.</title>
        <authorList>
            <person name="Fomenkov A."/>
            <person name="Vincze T."/>
            <person name="Grabovich M."/>
            <person name="Anton B.P."/>
            <person name="Dubinina G."/>
            <person name="Orlova M."/>
            <person name="Belousova E."/>
            <person name="Roberts R.J."/>
        </authorList>
    </citation>
    <scope>NUCLEOTIDE SEQUENCE [LARGE SCALE GENOMIC DNA]</scope>
    <source>
        <strain evidence="2">D3</strain>
    </source>
</reference>
<dbReference type="PANTHER" id="PTHR13696:SF52">
    <property type="entry name" value="PARA FAMILY PROTEIN CT_582"/>
    <property type="match status" value="1"/>
</dbReference>
<organism evidence="2 3">
    <name type="scientific">Thioflexithrix psekupsensis</name>
    <dbReference type="NCBI Taxonomy" id="1570016"/>
    <lineage>
        <taxon>Bacteria</taxon>
        <taxon>Pseudomonadati</taxon>
        <taxon>Pseudomonadota</taxon>
        <taxon>Gammaproteobacteria</taxon>
        <taxon>Thiotrichales</taxon>
        <taxon>Thioflexithrix</taxon>
    </lineage>
</organism>
<dbReference type="PANTHER" id="PTHR13696">
    <property type="entry name" value="P-LOOP CONTAINING NUCLEOSIDE TRIPHOSPHATE HYDROLASE"/>
    <property type="match status" value="1"/>
</dbReference>
<comment type="caution">
    <text evidence="2">The sequence shown here is derived from an EMBL/GenBank/DDBJ whole genome shotgun (WGS) entry which is preliminary data.</text>
</comment>